<dbReference type="InterPro" id="IPR004089">
    <property type="entry name" value="MCPsignal_dom"/>
</dbReference>
<keyword evidence="4" id="KW-0472">Membrane</keyword>
<feature type="domain" description="Methyl-accepting transducer" evidence="5">
    <location>
        <begin position="270"/>
        <end position="499"/>
    </location>
</feature>
<evidence type="ECO:0000256" key="2">
    <source>
        <dbReference type="ARBA" id="ARBA00029447"/>
    </source>
</evidence>
<keyword evidence="4" id="KW-0812">Transmembrane</keyword>
<keyword evidence="7" id="KW-1185">Reference proteome</keyword>
<gene>
    <name evidence="6" type="ORF">SAMN06295970_13525</name>
</gene>
<keyword evidence="3" id="KW-0807">Transducer</keyword>
<proteinExistence type="inferred from homology"/>
<name>A0ABY1QVF6_9BURK</name>
<comment type="caution">
    <text evidence="6">The sequence shown here is derived from an EMBL/GenBank/DDBJ whole genome shotgun (WGS) entry which is preliminary data.</text>
</comment>
<dbReference type="InterPro" id="IPR004090">
    <property type="entry name" value="Chemotax_Me-accpt_rcpt"/>
</dbReference>
<feature type="transmembrane region" description="Helical" evidence="4">
    <location>
        <begin position="189"/>
        <end position="208"/>
    </location>
</feature>
<dbReference type="Pfam" id="PF00015">
    <property type="entry name" value="MCPsignal"/>
    <property type="match status" value="1"/>
</dbReference>
<feature type="transmembrane region" description="Helical" evidence="4">
    <location>
        <begin position="12"/>
        <end position="36"/>
    </location>
</feature>
<reference evidence="6 7" key="1">
    <citation type="submission" date="2017-05" db="EMBL/GenBank/DDBJ databases">
        <authorList>
            <person name="Varghese N."/>
            <person name="Submissions S."/>
        </authorList>
    </citation>
    <scope>NUCLEOTIDE SEQUENCE [LARGE SCALE GENOMIC DNA]</scope>
    <source>
        <strain evidence="6 7">DSM 26001</strain>
    </source>
</reference>
<protein>
    <submittedName>
        <fullName evidence="6">Methyl-accepting chemotaxis protein</fullName>
    </submittedName>
</protein>
<sequence length="569" mass="60147">MQKLSSLKISTKLSLGFGVMALLIVILATFALMRIYSIEAVVETQNRTRAEKLEQLYSAREALDQTGIAARNAFIFTSETDANRELDILDEQKALYLASLNAMTPAFKGEADFEKARKGLLAMAEELNRPRKYRTEGEMEEYGVFLVKECSPLRRQIVADIDVVLKSVQRNADAQSQQAAATVSQSERIILMVGALAVLVAVVVGIMMTRSLLKQFGGEPGDVAGIARRVAQGDLAVRVVTRVGDEHSVMAAMKDMRDSLVGIVAQVRAGTQSISTASGEIAAGNMDLSARTEQQASSLEETASSMEELTSTVRQNADNARAGNDVAIAASAVAVRGGAVMSQVVDTMGSINESAQKIADIIGVIDSIAFQTNILALNAAVEAARAGEQGRGFAVVATEVRSLAQKSAAAAREIKSLIGDSVERIGTGSKLVTEAGATMEEIVDSVKRVTAIMGEILVASQEQSAGIEQINRAIGMMDAVTQQNAALVEQAAAAAESLREQTGSLSEAVSVFRLDGAVPMPLPAPVDKPVTAITPSLGAKRNLSTSANVRSVAISSKVAARDAGNWEEF</sequence>
<comment type="similarity">
    <text evidence="2">Belongs to the methyl-accepting chemotaxis (MCP) protein family.</text>
</comment>
<evidence type="ECO:0000259" key="5">
    <source>
        <dbReference type="PROSITE" id="PS50111"/>
    </source>
</evidence>
<dbReference type="Pfam" id="PF12729">
    <property type="entry name" value="4HB_MCP_1"/>
    <property type="match status" value="1"/>
</dbReference>
<keyword evidence="1" id="KW-0488">Methylation</keyword>
<dbReference type="InterPro" id="IPR024478">
    <property type="entry name" value="HlyB_4HB_MCP"/>
</dbReference>
<dbReference type="RefSeq" id="WP_283445460.1">
    <property type="nucleotide sequence ID" value="NZ_FXUL01000035.1"/>
</dbReference>
<evidence type="ECO:0000256" key="3">
    <source>
        <dbReference type="PROSITE-ProRule" id="PRU00284"/>
    </source>
</evidence>
<accession>A0ABY1QVF6</accession>
<dbReference type="Proteomes" id="UP001158049">
    <property type="component" value="Unassembled WGS sequence"/>
</dbReference>
<evidence type="ECO:0000256" key="4">
    <source>
        <dbReference type="SAM" id="Phobius"/>
    </source>
</evidence>
<dbReference type="EMBL" id="FXUL01000035">
    <property type="protein sequence ID" value="SMP80364.1"/>
    <property type="molecule type" value="Genomic_DNA"/>
</dbReference>
<dbReference type="InterPro" id="IPR051310">
    <property type="entry name" value="MCP_chemotaxis"/>
</dbReference>
<dbReference type="SUPFAM" id="SSF58104">
    <property type="entry name" value="Methyl-accepting chemotaxis protein (MCP) signaling domain"/>
    <property type="match status" value="1"/>
</dbReference>
<keyword evidence="4" id="KW-1133">Transmembrane helix</keyword>
<dbReference type="PANTHER" id="PTHR43531">
    <property type="entry name" value="PROTEIN ICFG"/>
    <property type="match status" value="1"/>
</dbReference>
<organism evidence="6 7">
    <name type="scientific">Noviherbaspirillum suwonense</name>
    <dbReference type="NCBI Taxonomy" id="1224511"/>
    <lineage>
        <taxon>Bacteria</taxon>
        <taxon>Pseudomonadati</taxon>
        <taxon>Pseudomonadota</taxon>
        <taxon>Betaproteobacteria</taxon>
        <taxon>Burkholderiales</taxon>
        <taxon>Oxalobacteraceae</taxon>
        <taxon>Noviherbaspirillum</taxon>
    </lineage>
</organism>
<dbReference type="SMART" id="SM00283">
    <property type="entry name" value="MA"/>
    <property type="match status" value="1"/>
</dbReference>
<dbReference type="PROSITE" id="PS50111">
    <property type="entry name" value="CHEMOTAXIS_TRANSDUC_2"/>
    <property type="match status" value="1"/>
</dbReference>
<evidence type="ECO:0000313" key="6">
    <source>
        <dbReference type="EMBL" id="SMP80364.1"/>
    </source>
</evidence>
<dbReference type="CDD" id="cd11386">
    <property type="entry name" value="MCP_signal"/>
    <property type="match status" value="1"/>
</dbReference>
<evidence type="ECO:0000313" key="7">
    <source>
        <dbReference type="Proteomes" id="UP001158049"/>
    </source>
</evidence>
<dbReference type="Gene3D" id="1.10.287.950">
    <property type="entry name" value="Methyl-accepting chemotaxis protein"/>
    <property type="match status" value="1"/>
</dbReference>
<dbReference type="PRINTS" id="PR00260">
    <property type="entry name" value="CHEMTRNSDUCR"/>
</dbReference>
<evidence type="ECO:0000256" key="1">
    <source>
        <dbReference type="ARBA" id="ARBA00022481"/>
    </source>
</evidence>
<dbReference type="PANTHER" id="PTHR43531:SF14">
    <property type="entry name" value="METHYL-ACCEPTING CHEMOTAXIS PROTEIN I-RELATED"/>
    <property type="match status" value="1"/>
</dbReference>